<dbReference type="AlphaFoldDB" id="A0A3G2E903"/>
<dbReference type="Proteomes" id="UP000279594">
    <property type="component" value="Chromosome"/>
</dbReference>
<keyword evidence="2" id="KW-1185">Reference proteome</keyword>
<gene>
    <name evidence="1" type="ORF">D9M09_11850</name>
</gene>
<name>A0A3G2E903_9BURK</name>
<protein>
    <submittedName>
        <fullName evidence="1">Uncharacterized protein</fullName>
    </submittedName>
</protein>
<evidence type="ECO:0000313" key="1">
    <source>
        <dbReference type="EMBL" id="AYM76402.1"/>
    </source>
</evidence>
<accession>A0A3G2E903</accession>
<sequence length="112" mass="12632">MTPREIQTLMRKFCYFRVSAADGYHHLIKENVLDVNLVDSLIREYVGTKDVIVYASSHQCALVSCTEAYELICEYRRNDASATVQVVASDFSGRVMVEPIGTGVGEHRKVLF</sequence>
<organism evidence="1 2">
    <name type="scientific">Janthinobacterium agaricidamnosum</name>
    <dbReference type="NCBI Taxonomy" id="55508"/>
    <lineage>
        <taxon>Bacteria</taxon>
        <taxon>Pseudomonadati</taxon>
        <taxon>Pseudomonadota</taxon>
        <taxon>Betaproteobacteria</taxon>
        <taxon>Burkholderiales</taxon>
        <taxon>Oxalobacteraceae</taxon>
        <taxon>Janthinobacterium</taxon>
    </lineage>
</organism>
<dbReference type="EMBL" id="CP033019">
    <property type="protein sequence ID" value="AYM76402.1"/>
    <property type="molecule type" value="Genomic_DNA"/>
</dbReference>
<proteinExistence type="predicted"/>
<evidence type="ECO:0000313" key="2">
    <source>
        <dbReference type="Proteomes" id="UP000279594"/>
    </source>
</evidence>
<reference evidence="1 2" key="1">
    <citation type="submission" date="2018-10" db="EMBL/GenBank/DDBJ databases">
        <title>Effects of UV and annual dynamics of microbial communities in freshwater RAS systems.</title>
        <authorList>
            <person name="Bekkelund A.K."/>
            <person name="Hansen B.R."/>
            <person name="Stokken H."/>
            <person name="Eriksen B.F."/>
            <person name="Kashulin N.A."/>
        </authorList>
    </citation>
    <scope>NUCLEOTIDE SEQUENCE [LARGE SCALE GENOMIC DNA]</scope>
    <source>
        <strain evidence="1 2">BHSEK</strain>
    </source>
</reference>